<evidence type="ECO:0000256" key="1">
    <source>
        <dbReference type="ARBA" id="ARBA00022801"/>
    </source>
</evidence>
<sequence length="77" mass="9073">AKVATPLLITHGEEDRRVPITQSEEYYIFLKKLGKTVEFVRYPREGHGIREPRHRLHLMDRQLAWLKKYIGGGDKTQ</sequence>
<dbReference type="Pfam" id="PF00326">
    <property type="entry name" value="Peptidase_S9"/>
    <property type="match status" value="1"/>
</dbReference>
<comment type="caution">
    <text evidence="3">The sequence shown here is derived from an EMBL/GenBank/DDBJ whole genome shotgun (WGS) entry which is preliminary data.</text>
</comment>
<evidence type="ECO:0000259" key="2">
    <source>
        <dbReference type="Pfam" id="PF00326"/>
    </source>
</evidence>
<keyword evidence="1" id="KW-0378">Hydrolase</keyword>
<dbReference type="Gene3D" id="3.40.50.1820">
    <property type="entry name" value="alpha/beta hydrolase"/>
    <property type="match status" value="1"/>
</dbReference>
<feature type="non-terminal residue" evidence="3">
    <location>
        <position position="1"/>
    </location>
</feature>
<evidence type="ECO:0000313" key="3">
    <source>
        <dbReference type="EMBL" id="GAI30166.1"/>
    </source>
</evidence>
<dbReference type="EMBL" id="BARV01019369">
    <property type="protein sequence ID" value="GAI30166.1"/>
    <property type="molecule type" value="Genomic_DNA"/>
</dbReference>
<dbReference type="PANTHER" id="PTHR42776">
    <property type="entry name" value="SERINE PEPTIDASE S9 FAMILY MEMBER"/>
    <property type="match status" value="1"/>
</dbReference>
<dbReference type="GO" id="GO:0006508">
    <property type="term" value="P:proteolysis"/>
    <property type="evidence" value="ECO:0007669"/>
    <property type="project" value="InterPro"/>
</dbReference>
<protein>
    <recommendedName>
        <fullName evidence="2">Peptidase S9 prolyl oligopeptidase catalytic domain-containing protein</fullName>
    </recommendedName>
</protein>
<dbReference type="InterPro" id="IPR029058">
    <property type="entry name" value="AB_hydrolase_fold"/>
</dbReference>
<organism evidence="3">
    <name type="scientific">marine sediment metagenome</name>
    <dbReference type="NCBI Taxonomy" id="412755"/>
    <lineage>
        <taxon>unclassified sequences</taxon>
        <taxon>metagenomes</taxon>
        <taxon>ecological metagenomes</taxon>
    </lineage>
</organism>
<dbReference type="PANTHER" id="PTHR42776:SF27">
    <property type="entry name" value="DIPEPTIDYL PEPTIDASE FAMILY MEMBER 6"/>
    <property type="match status" value="1"/>
</dbReference>
<feature type="domain" description="Peptidase S9 prolyl oligopeptidase catalytic" evidence="2">
    <location>
        <begin position="3"/>
        <end position="72"/>
    </location>
</feature>
<dbReference type="AlphaFoldDB" id="X1NIW6"/>
<dbReference type="SUPFAM" id="SSF53474">
    <property type="entry name" value="alpha/beta-Hydrolases"/>
    <property type="match status" value="1"/>
</dbReference>
<proteinExistence type="predicted"/>
<reference evidence="3" key="1">
    <citation type="journal article" date="2014" name="Front. Microbiol.">
        <title>High frequency of phylogenetically diverse reductive dehalogenase-homologous genes in deep subseafloor sedimentary metagenomes.</title>
        <authorList>
            <person name="Kawai M."/>
            <person name="Futagami T."/>
            <person name="Toyoda A."/>
            <person name="Takaki Y."/>
            <person name="Nishi S."/>
            <person name="Hori S."/>
            <person name="Arai W."/>
            <person name="Tsubouchi T."/>
            <person name="Morono Y."/>
            <person name="Uchiyama I."/>
            <person name="Ito T."/>
            <person name="Fujiyama A."/>
            <person name="Inagaki F."/>
            <person name="Takami H."/>
        </authorList>
    </citation>
    <scope>NUCLEOTIDE SEQUENCE</scope>
    <source>
        <strain evidence="3">Expedition CK06-06</strain>
    </source>
</reference>
<dbReference type="GO" id="GO:0004252">
    <property type="term" value="F:serine-type endopeptidase activity"/>
    <property type="evidence" value="ECO:0007669"/>
    <property type="project" value="TreeGrafter"/>
</dbReference>
<name>X1NIW6_9ZZZZ</name>
<dbReference type="InterPro" id="IPR001375">
    <property type="entry name" value="Peptidase_S9_cat"/>
</dbReference>
<accession>X1NIW6</accession>
<gene>
    <name evidence="3" type="ORF">S06H3_32559</name>
</gene>